<organism evidence="2 3">
    <name type="scientific">Lactiplantibacillus paraplantarum</name>
    <dbReference type="NCBI Taxonomy" id="60520"/>
    <lineage>
        <taxon>Bacteria</taxon>
        <taxon>Bacillati</taxon>
        <taxon>Bacillota</taxon>
        <taxon>Bacilli</taxon>
        <taxon>Lactobacillales</taxon>
        <taxon>Lactobacillaceae</taxon>
        <taxon>Lactiplantibacillus</taxon>
    </lineage>
</organism>
<feature type="transmembrane region" description="Helical" evidence="1">
    <location>
        <begin position="38"/>
        <end position="56"/>
    </location>
</feature>
<evidence type="ECO:0000256" key="1">
    <source>
        <dbReference type="SAM" id="Phobius"/>
    </source>
</evidence>
<dbReference type="Proteomes" id="UP000236162">
    <property type="component" value="Unassembled WGS sequence"/>
</dbReference>
<protein>
    <submittedName>
        <fullName evidence="2">Plantaricin biosynthesis protein PlnQ</fullName>
    </submittedName>
</protein>
<dbReference type="EMBL" id="BDOR01000042">
    <property type="protein sequence ID" value="GBF03666.1"/>
    <property type="molecule type" value="Genomic_DNA"/>
</dbReference>
<reference evidence="2 3" key="1">
    <citation type="submission" date="2017-04" db="EMBL/GenBank/DDBJ databases">
        <title>In vitro and in silico characterization of Lactobacillus paraplantarum D2-1, a starter culture for soymilk fermentation.</title>
        <authorList>
            <person name="Endo A."/>
            <person name="Sasaki F."/>
            <person name="Maeno S."/>
            <person name="Kanesaki Y."/>
            <person name="Kubota E."/>
            <person name="Torres G.A."/>
            <person name="Tomita S."/>
            <person name="Nakagawa J."/>
        </authorList>
    </citation>
    <scope>NUCLEOTIDE SEQUENCE [LARGE SCALE GENOMIC DNA]</scope>
    <source>
        <strain evidence="2 3">D2-1</strain>
    </source>
</reference>
<keyword evidence="1" id="KW-0472">Membrane</keyword>
<accession>A0ABQ0NF60</accession>
<sequence>MKNINFNRYFYKTWSFWLGILTVIGLIGDPIVHYQSSVSPWIMIVIAIVLFFEAFVNRKS</sequence>
<dbReference type="RefSeq" id="WP_033609921.1">
    <property type="nucleotide sequence ID" value="NZ_BDOR01000042.1"/>
</dbReference>
<feature type="transmembrane region" description="Helical" evidence="1">
    <location>
        <begin position="9"/>
        <end position="32"/>
    </location>
</feature>
<comment type="caution">
    <text evidence="2">The sequence shown here is derived from an EMBL/GenBank/DDBJ whole genome shotgun (WGS) entry which is preliminary data.</text>
</comment>
<gene>
    <name evidence="2" type="ORF">LPPLD21_03237</name>
</gene>
<keyword evidence="1" id="KW-0812">Transmembrane</keyword>
<evidence type="ECO:0000313" key="3">
    <source>
        <dbReference type="Proteomes" id="UP000236162"/>
    </source>
</evidence>
<keyword evidence="1" id="KW-1133">Transmembrane helix</keyword>
<keyword evidence="3" id="KW-1185">Reference proteome</keyword>
<name>A0ABQ0NF60_9LACO</name>
<proteinExistence type="predicted"/>
<evidence type="ECO:0000313" key="2">
    <source>
        <dbReference type="EMBL" id="GBF03666.1"/>
    </source>
</evidence>